<feature type="transmembrane region" description="Helical" evidence="5">
    <location>
        <begin position="678"/>
        <end position="699"/>
    </location>
</feature>
<reference evidence="7" key="1">
    <citation type="submission" date="2020-11" db="EMBL/GenBank/DDBJ databases">
        <authorList>
            <person name="Tran Van P."/>
        </authorList>
    </citation>
    <scope>NUCLEOTIDE SEQUENCE</scope>
</reference>
<dbReference type="PROSITE" id="PS50261">
    <property type="entry name" value="G_PROTEIN_RECEP_F2_4"/>
    <property type="match status" value="1"/>
</dbReference>
<dbReference type="InterPro" id="IPR000832">
    <property type="entry name" value="GPCR_2_secretin-like"/>
</dbReference>
<feature type="non-terminal residue" evidence="7">
    <location>
        <position position="1"/>
    </location>
</feature>
<keyword evidence="3 5" id="KW-1133">Transmembrane helix</keyword>
<dbReference type="Gene3D" id="1.20.1070.10">
    <property type="entry name" value="Rhodopsin 7-helix transmembrane proteins"/>
    <property type="match status" value="2"/>
</dbReference>
<dbReference type="GO" id="GO:0004930">
    <property type="term" value="F:G protein-coupled receptor activity"/>
    <property type="evidence" value="ECO:0007669"/>
    <property type="project" value="InterPro"/>
</dbReference>
<feature type="transmembrane region" description="Helical" evidence="5">
    <location>
        <begin position="715"/>
        <end position="735"/>
    </location>
</feature>
<organism evidence="7">
    <name type="scientific">Notodromas monacha</name>
    <dbReference type="NCBI Taxonomy" id="399045"/>
    <lineage>
        <taxon>Eukaryota</taxon>
        <taxon>Metazoa</taxon>
        <taxon>Ecdysozoa</taxon>
        <taxon>Arthropoda</taxon>
        <taxon>Crustacea</taxon>
        <taxon>Oligostraca</taxon>
        <taxon>Ostracoda</taxon>
        <taxon>Podocopa</taxon>
        <taxon>Podocopida</taxon>
        <taxon>Cypridocopina</taxon>
        <taxon>Cypridoidea</taxon>
        <taxon>Cyprididae</taxon>
        <taxon>Notodromas</taxon>
    </lineage>
</organism>
<dbReference type="InterPro" id="IPR016186">
    <property type="entry name" value="C-type_lectin-like/link_sf"/>
</dbReference>
<protein>
    <recommendedName>
        <fullName evidence="6">G-protein coupled receptors family 2 profile 2 domain-containing protein</fullName>
    </recommendedName>
</protein>
<dbReference type="InterPro" id="IPR017981">
    <property type="entry name" value="GPCR_2-like_7TM"/>
</dbReference>
<dbReference type="Proteomes" id="UP000678499">
    <property type="component" value="Unassembled WGS sequence"/>
</dbReference>
<feature type="non-terminal residue" evidence="7">
    <location>
        <position position="998"/>
    </location>
</feature>
<evidence type="ECO:0000256" key="1">
    <source>
        <dbReference type="ARBA" id="ARBA00004141"/>
    </source>
</evidence>
<dbReference type="Gene3D" id="3.10.100.10">
    <property type="entry name" value="Mannose-Binding Protein A, subunit A"/>
    <property type="match status" value="1"/>
</dbReference>
<evidence type="ECO:0000256" key="2">
    <source>
        <dbReference type="ARBA" id="ARBA00022692"/>
    </source>
</evidence>
<keyword evidence="4 5" id="KW-0472">Membrane</keyword>
<keyword evidence="2 5" id="KW-0812">Transmembrane</keyword>
<dbReference type="SUPFAM" id="SSF56436">
    <property type="entry name" value="C-type lectin-like"/>
    <property type="match status" value="1"/>
</dbReference>
<feature type="transmembrane region" description="Helical" evidence="5">
    <location>
        <begin position="760"/>
        <end position="780"/>
    </location>
</feature>
<evidence type="ECO:0000256" key="5">
    <source>
        <dbReference type="SAM" id="Phobius"/>
    </source>
</evidence>
<feature type="transmembrane region" description="Helical" evidence="5">
    <location>
        <begin position="637"/>
        <end position="658"/>
    </location>
</feature>
<dbReference type="EMBL" id="OA882617">
    <property type="protein sequence ID" value="CAD7276238.1"/>
    <property type="molecule type" value="Genomic_DNA"/>
</dbReference>
<keyword evidence="8" id="KW-1185">Reference proteome</keyword>
<dbReference type="PANTHER" id="PTHR12011:SF347">
    <property type="entry name" value="FI21270P1-RELATED"/>
    <property type="match status" value="1"/>
</dbReference>
<dbReference type="EMBL" id="CAJPEX010000580">
    <property type="protein sequence ID" value="CAG0916390.1"/>
    <property type="molecule type" value="Genomic_DNA"/>
</dbReference>
<comment type="subcellular location">
    <subcellularLocation>
        <location evidence="1">Membrane</location>
        <topology evidence="1">Multi-pass membrane protein</topology>
    </subcellularLocation>
</comment>
<feature type="transmembrane region" description="Helical" evidence="5">
    <location>
        <begin position="598"/>
        <end position="616"/>
    </location>
</feature>
<dbReference type="InterPro" id="IPR016187">
    <property type="entry name" value="CTDL_fold"/>
</dbReference>
<dbReference type="PANTHER" id="PTHR12011">
    <property type="entry name" value="ADHESION G-PROTEIN COUPLED RECEPTOR"/>
    <property type="match status" value="1"/>
</dbReference>
<accession>A0A7R9BL39</accession>
<dbReference type="Pfam" id="PF00002">
    <property type="entry name" value="7tm_2"/>
    <property type="match status" value="2"/>
</dbReference>
<name>A0A7R9BL39_9CRUS</name>
<evidence type="ECO:0000313" key="7">
    <source>
        <dbReference type="EMBL" id="CAD7276238.1"/>
    </source>
</evidence>
<dbReference type="GO" id="GO:0007166">
    <property type="term" value="P:cell surface receptor signaling pathway"/>
    <property type="evidence" value="ECO:0007669"/>
    <property type="project" value="InterPro"/>
</dbReference>
<gene>
    <name evidence="7" type="ORF">NMOB1V02_LOCUS4010</name>
</gene>
<sequence length="998" mass="109390">TSVWSDESPYTYFPISSKKGPSKSDCCLKVVRLANNRFDWQADQCNFLKKLTSDMVNMSLANTTANATVFSWSTSGTNWEPSRIRSGGLETRGTLHASESPSHLFQLHSGLVQGQVVGEDLKPAGPFTPPSLRRTCFNYTVDSFKGKSLVLAGLDDLVIYDVKAHPVVDGFPVVDPPIVQRITTAPSREVYYFTTPEGVTTVTWATLVSQDQEDYPVQVSYCLKDKNNCETVSGTALSTKIGKLEFSKSYNATITETNGLKRSTNFQFVSGTMCTSTEFQTTSKDCFWVRQKLFVYLDALNMCKEAAGGQLATLYSSLEEELAANLSKKYSRDLWIVERTLRRKRQTDFSEGDTSESQDVEVIGVGSTDSVCWAIGVNSQLRENVTDCRTSKKAALCHRSIAARTGMPVTQLGSQSSFKIERHSKAAKIGWISDPSSWKASFSITVSKNNPGQQSRRRRSIESFGVFDAVETSGSVSTITKDFNSPPVVLEGLEQGVSYTASITGDIGAVSKERSGSFTIPGEINVDNLATNKAMEILWNLVTAFMIAVCVLGIMTYVASGAYFFDVVLEIGMLLSLFVANLVLLVKPPYQFMGSCESVAHALHFLFIAACANLAAEAVTVYQRLHNDLSTYGKRTQFGILGIVWGIPAIMTGIMAGVKSEPGLTDPLQPGSCESVAHALHFLFIAACANLAAEAVTVYQRLHNDLSTYGKRTQFGILGIVWGIPAIMTGIMAGVKSEPGLTDPLQPVCWLKIDRRSFHFWWSVVPIYGCISVPLMCGILHKYKQKLQIAEAGGKTRKWTEGVDGWNDALKRTMTYNVTWWTLIVNSMLLGVYWAMGVATIQDSLNVTTRIIFFIFCIILGVALLCSRVLVDLDVKSGLKDKCFRSRTATKTPLTPFSEQKNGRPFVIGGIHKEDKTIGAGQGISTSSAASDSSIILLTGVQYMSPKRKHPPQSKAVTMILFSLGYWSQIIVTIELTIDTALPIPSVSSMKKNKTAKN</sequence>
<feature type="transmembrane region" description="Helical" evidence="5">
    <location>
        <begin position="567"/>
        <end position="586"/>
    </location>
</feature>
<dbReference type="GO" id="GO:0005886">
    <property type="term" value="C:plasma membrane"/>
    <property type="evidence" value="ECO:0007669"/>
    <property type="project" value="TreeGrafter"/>
</dbReference>
<feature type="transmembrane region" description="Helical" evidence="5">
    <location>
        <begin position="818"/>
        <end position="839"/>
    </location>
</feature>
<evidence type="ECO:0000313" key="8">
    <source>
        <dbReference type="Proteomes" id="UP000678499"/>
    </source>
</evidence>
<dbReference type="OrthoDB" id="1100386at2759"/>
<dbReference type="AlphaFoldDB" id="A0A7R9BL39"/>
<proteinExistence type="predicted"/>
<feature type="transmembrane region" description="Helical" evidence="5">
    <location>
        <begin position="537"/>
        <end position="560"/>
    </location>
</feature>
<evidence type="ECO:0000259" key="6">
    <source>
        <dbReference type="PROSITE" id="PS50261"/>
    </source>
</evidence>
<feature type="domain" description="G-protein coupled receptors family 2 profile 2" evidence="6">
    <location>
        <begin position="673"/>
        <end position="773"/>
    </location>
</feature>
<evidence type="ECO:0000256" key="4">
    <source>
        <dbReference type="ARBA" id="ARBA00023136"/>
    </source>
</evidence>
<feature type="transmembrane region" description="Helical" evidence="5">
    <location>
        <begin position="851"/>
        <end position="871"/>
    </location>
</feature>
<evidence type="ECO:0000256" key="3">
    <source>
        <dbReference type="ARBA" id="ARBA00022989"/>
    </source>
</evidence>